<feature type="domain" description="UvrD-like helicase ATP-binding" evidence="6">
    <location>
        <begin position="3"/>
        <end position="284"/>
    </location>
</feature>
<dbReference type="PROSITE" id="PS51198">
    <property type="entry name" value="UVRD_HELICASE_ATP_BIND"/>
    <property type="match status" value="1"/>
</dbReference>
<keyword evidence="1 5" id="KW-0547">Nucleotide-binding</keyword>
<dbReference type="GO" id="GO:0016787">
    <property type="term" value="F:hydrolase activity"/>
    <property type="evidence" value="ECO:0007669"/>
    <property type="project" value="UniProtKB-UniRule"/>
</dbReference>
<dbReference type="InterPro" id="IPR014016">
    <property type="entry name" value="UvrD-like_ATP-bd"/>
</dbReference>
<feature type="binding site" evidence="5">
    <location>
        <begin position="24"/>
        <end position="31"/>
    </location>
    <ligand>
        <name>ATP</name>
        <dbReference type="ChEBI" id="CHEBI:30616"/>
    </ligand>
</feature>
<dbReference type="PANTHER" id="PTHR11070">
    <property type="entry name" value="UVRD / RECB / PCRA DNA HELICASE FAMILY MEMBER"/>
    <property type="match status" value="1"/>
</dbReference>
<accession>A0A917ZAJ9</accession>
<evidence type="ECO:0000256" key="5">
    <source>
        <dbReference type="PROSITE-ProRule" id="PRU00560"/>
    </source>
</evidence>
<dbReference type="InterPro" id="IPR000212">
    <property type="entry name" value="DNA_helicase_UvrD/REP"/>
</dbReference>
<dbReference type="Gene3D" id="3.40.50.300">
    <property type="entry name" value="P-loop containing nucleotide triphosphate hydrolases"/>
    <property type="match status" value="2"/>
</dbReference>
<organism evidence="7 8">
    <name type="scientific">Nonomuraea cavernae</name>
    <dbReference type="NCBI Taxonomy" id="2045107"/>
    <lineage>
        <taxon>Bacteria</taxon>
        <taxon>Bacillati</taxon>
        <taxon>Actinomycetota</taxon>
        <taxon>Actinomycetes</taxon>
        <taxon>Streptosporangiales</taxon>
        <taxon>Streptosporangiaceae</taxon>
        <taxon>Nonomuraea</taxon>
    </lineage>
</organism>
<evidence type="ECO:0000259" key="6">
    <source>
        <dbReference type="PROSITE" id="PS51198"/>
    </source>
</evidence>
<name>A0A917ZAJ9_9ACTN</name>
<keyword evidence="2 5" id="KW-0378">Hydrolase</keyword>
<dbReference type="GO" id="GO:0003678">
    <property type="term" value="F:DNA helicase activity"/>
    <property type="evidence" value="ECO:0007669"/>
    <property type="project" value="InterPro"/>
</dbReference>
<evidence type="ECO:0000313" key="8">
    <source>
        <dbReference type="Proteomes" id="UP000646523"/>
    </source>
</evidence>
<keyword evidence="4 5" id="KW-0067">ATP-binding</keyword>
<evidence type="ECO:0000256" key="2">
    <source>
        <dbReference type="ARBA" id="ARBA00022801"/>
    </source>
</evidence>
<evidence type="ECO:0000256" key="1">
    <source>
        <dbReference type="ARBA" id="ARBA00022741"/>
    </source>
</evidence>
<evidence type="ECO:0000313" key="7">
    <source>
        <dbReference type="EMBL" id="GGO78940.1"/>
    </source>
</evidence>
<sequence>MTESDLTDPQSFLVDANGSLFVEACPGAGKTKAIVARYIRRVTEERRKGIALVSFTNAAIDEVTDRCRDQPDSLVVPHFVGTFDAFINRFIVTPLYTRDYQRKVRFIESWNSLDDSAVRVRGQASQGLELEWFDFDHNGRARLNEGRVPGRSLGRAKKLMDSYSNDLCESARQKRARLIRAGVLSSSASRSLADRWLAVPRDRTRIGELLNQRFAEVIVDESQDCGREELEVLGLLREFGVDLVMVADLDQSIYAFRRAVPEKVLSFAATLPQGERLDGNFRSTPAICRITASVRGLTQVDHALGQHRELTVPVRLLTFENLSEVSPMVADIVSGYGIEPKNVALLAYRENDARQAAGGQTQEEPGTNRVLRIAAAGHVLTDPRSDSRSRLRARQMLEQTFLALAKTPSDDDGIDGACEKLGITQAWLSDVVVRMALTLSSHTGDAANYTKRIRAFLAGVAWPTTSPSQLGSLRTPTTDQWIGQGLRDKSSGLDWSTVHGAKGRQMPAVGMVIPKKLHRDEDNLTALDHWDYRTSSEAKRVLYVGVSRAERLLMLLVHKNHSARVAQILARDDVPYH</sequence>
<keyword evidence="3 5" id="KW-0347">Helicase</keyword>
<reference evidence="7" key="2">
    <citation type="submission" date="2020-09" db="EMBL/GenBank/DDBJ databases">
        <authorList>
            <person name="Sun Q."/>
            <person name="Zhou Y."/>
        </authorList>
    </citation>
    <scope>NUCLEOTIDE SEQUENCE</scope>
    <source>
        <strain evidence="7">CGMCC 4.7368</strain>
    </source>
</reference>
<evidence type="ECO:0000256" key="4">
    <source>
        <dbReference type="ARBA" id="ARBA00022840"/>
    </source>
</evidence>
<dbReference type="PANTHER" id="PTHR11070:SF65">
    <property type="entry name" value="DNA 3'-5' HELICASE"/>
    <property type="match status" value="1"/>
</dbReference>
<dbReference type="InterPro" id="IPR027417">
    <property type="entry name" value="P-loop_NTPase"/>
</dbReference>
<protein>
    <recommendedName>
        <fullName evidence="6">UvrD-like helicase ATP-binding domain-containing protein</fullName>
    </recommendedName>
</protein>
<dbReference type="RefSeq" id="WP_189127765.1">
    <property type="nucleotide sequence ID" value="NZ_BMNH01000027.1"/>
</dbReference>
<gene>
    <name evidence="7" type="ORF">GCM10012289_62080</name>
</gene>
<keyword evidence="8" id="KW-1185">Reference proteome</keyword>
<dbReference type="Proteomes" id="UP000646523">
    <property type="component" value="Unassembled WGS sequence"/>
</dbReference>
<dbReference type="GO" id="GO:0005524">
    <property type="term" value="F:ATP binding"/>
    <property type="evidence" value="ECO:0007669"/>
    <property type="project" value="UniProtKB-UniRule"/>
</dbReference>
<proteinExistence type="predicted"/>
<reference evidence="7" key="1">
    <citation type="journal article" date="2014" name="Int. J. Syst. Evol. Microbiol.">
        <title>Complete genome sequence of Corynebacterium casei LMG S-19264T (=DSM 44701T), isolated from a smear-ripened cheese.</title>
        <authorList>
            <consortium name="US DOE Joint Genome Institute (JGI-PGF)"/>
            <person name="Walter F."/>
            <person name="Albersmeier A."/>
            <person name="Kalinowski J."/>
            <person name="Ruckert C."/>
        </authorList>
    </citation>
    <scope>NUCLEOTIDE SEQUENCE</scope>
    <source>
        <strain evidence="7">CGMCC 4.7368</strain>
    </source>
</reference>
<dbReference type="GO" id="GO:0003677">
    <property type="term" value="F:DNA binding"/>
    <property type="evidence" value="ECO:0007669"/>
    <property type="project" value="InterPro"/>
</dbReference>
<dbReference type="AlphaFoldDB" id="A0A917ZAJ9"/>
<comment type="caution">
    <text evidence="7">The sequence shown here is derived from an EMBL/GenBank/DDBJ whole genome shotgun (WGS) entry which is preliminary data.</text>
</comment>
<dbReference type="SUPFAM" id="SSF52540">
    <property type="entry name" value="P-loop containing nucleoside triphosphate hydrolases"/>
    <property type="match status" value="1"/>
</dbReference>
<dbReference type="EMBL" id="BMNH01000027">
    <property type="protein sequence ID" value="GGO78940.1"/>
    <property type="molecule type" value="Genomic_DNA"/>
</dbReference>
<evidence type="ECO:0000256" key="3">
    <source>
        <dbReference type="ARBA" id="ARBA00022806"/>
    </source>
</evidence>
<dbReference type="Pfam" id="PF00580">
    <property type="entry name" value="UvrD-helicase"/>
    <property type="match status" value="1"/>
</dbReference>